<dbReference type="SUPFAM" id="SSF51971">
    <property type="entry name" value="Nucleotide-binding domain"/>
    <property type="match status" value="1"/>
</dbReference>
<dbReference type="Proteomes" id="UP000319619">
    <property type="component" value="Unassembled WGS sequence"/>
</dbReference>
<organism evidence="5 6">
    <name type="scientific">candidate division LCP-89 bacterium B3_LCP</name>
    <dbReference type="NCBI Taxonomy" id="2012998"/>
    <lineage>
        <taxon>Bacteria</taxon>
        <taxon>Pseudomonadati</taxon>
        <taxon>Bacteria division LCP-89</taxon>
    </lineage>
</organism>
<dbReference type="Gene3D" id="3.50.50.60">
    <property type="entry name" value="FAD/NAD(P)-binding domain"/>
    <property type="match status" value="2"/>
</dbReference>
<dbReference type="EMBL" id="NJBN01000004">
    <property type="protein sequence ID" value="TKJ40797.1"/>
    <property type="molecule type" value="Genomic_DNA"/>
</dbReference>
<evidence type="ECO:0000256" key="1">
    <source>
        <dbReference type="ARBA" id="ARBA00022723"/>
    </source>
</evidence>
<evidence type="ECO:0000256" key="3">
    <source>
        <dbReference type="ARBA" id="ARBA00023014"/>
    </source>
</evidence>
<keyword evidence="3" id="KW-0411">Iron-sulfur</keyword>
<dbReference type="PANTHER" id="PTHR42783">
    <property type="entry name" value="GLUTAMATE SYNTHASE [NADPH] SMALL CHAIN"/>
    <property type="match status" value="1"/>
</dbReference>
<dbReference type="GO" id="GO:0016491">
    <property type="term" value="F:oxidoreductase activity"/>
    <property type="evidence" value="ECO:0007669"/>
    <property type="project" value="InterPro"/>
</dbReference>
<dbReference type="SUPFAM" id="SSF46548">
    <property type="entry name" value="alpha-helical ferredoxin"/>
    <property type="match status" value="1"/>
</dbReference>
<dbReference type="PANTHER" id="PTHR42783:SF3">
    <property type="entry name" value="GLUTAMATE SYNTHASE [NADPH] SMALL CHAIN-RELATED"/>
    <property type="match status" value="1"/>
</dbReference>
<dbReference type="InterPro" id="IPR017896">
    <property type="entry name" value="4Fe4S_Fe-S-bd"/>
</dbReference>
<feature type="domain" description="4Fe-4S ferredoxin-type" evidence="4">
    <location>
        <begin position="531"/>
        <end position="558"/>
    </location>
</feature>
<sequence length="558" mass="61799">MSPKVVKKKKKKIRSFAGGGSAVETSSLRPVHVEKRPPCLDTCPSQNDIRSVLTTILLSEKHNRTIDESLTKAFEIFSETTPYPSICGRVCPHPCETGCNRGEKEGPVAINSMERYVGDFALKNKLQYKKSEESYSEKIAVIGSGPAGMSCAYQLAKRGYPVTVFEAFPKAGGMLRYGIPAYRLPREVLDAENQRILDLGVELKTDTAVGKDIPYEDLQKEYKAIFVGIGAHQGKKLGLEGEDASNLWTGTEFLNKANRGESIEVGDHVVVIGGGDTAVDAARVSRRIGAKVTILYRRTRVEMPAIEEEITGAEEEGVDLVLLAAPAELIRSNGKVTGMVCQRMELGEPDDSGRRRPVPIEGDTYEMECSTVVAAISQEPDFTGFENLREGRDWIKADEFGHSMIDNIYAGGDALDLGLVTIAIYQGRRAAETIHRELRGLPFEEENEKKIIKHEKMLLSYYEEKARNEALHLDPETRLKDGDAEIASTFTDEQAAEEAARCMSCGYCFDCGQCWSFCQDGAIKKPFIKGEIYTFKMDFCNGCKKCEEQCPSGFIEMH</sequence>
<keyword evidence="1" id="KW-0479">Metal-binding</keyword>
<comment type="caution">
    <text evidence="5">The sequence shown here is derived from an EMBL/GenBank/DDBJ whole genome shotgun (WGS) entry which is preliminary data.</text>
</comment>
<dbReference type="GO" id="GO:0051536">
    <property type="term" value="F:iron-sulfur cluster binding"/>
    <property type="evidence" value="ECO:0007669"/>
    <property type="project" value="UniProtKB-KW"/>
</dbReference>
<evidence type="ECO:0000313" key="5">
    <source>
        <dbReference type="EMBL" id="TKJ40797.1"/>
    </source>
</evidence>
<keyword evidence="2" id="KW-0408">Iron</keyword>
<dbReference type="Pfam" id="PF07992">
    <property type="entry name" value="Pyr_redox_2"/>
    <property type="match status" value="1"/>
</dbReference>
<dbReference type="NCBIfam" id="NF009410">
    <property type="entry name" value="PRK12771.1"/>
    <property type="match status" value="1"/>
</dbReference>
<dbReference type="AlphaFoldDB" id="A0A532V1F2"/>
<proteinExistence type="predicted"/>
<dbReference type="SUPFAM" id="SSF54862">
    <property type="entry name" value="4Fe-4S ferredoxins"/>
    <property type="match status" value="1"/>
</dbReference>
<gene>
    <name evidence="5" type="ORF">CEE37_07485</name>
</gene>
<evidence type="ECO:0000256" key="2">
    <source>
        <dbReference type="ARBA" id="ARBA00023004"/>
    </source>
</evidence>
<evidence type="ECO:0000259" key="4">
    <source>
        <dbReference type="PROSITE" id="PS51379"/>
    </source>
</evidence>
<dbReference type="InterPro" id="IPR036188">
    <property type="entry name" value="FAD/NAD-bd_sf"/>
</dbReference>
<dbReference type="Gene3D" id="3.30.70.20">
    <property type="match status" value="1"/>
</dbReference>
<name>A0A532V1F2_UNCL8</name>
<dbReference type="InterPro" id="IPR017900">
    <property type="entry name" value="4Fe4S_Fe_S_CS"/>
</dbReference>
<reference evidence="5 6" key="1">
    <citation type="submission" date="2017-06" db="EMBL/GenBank/DDBJ databases">
        <title>Novel microbial phyla capable of carbon fixation and sulfur reduction in deep-sea sediments.</title>
        <authorList>
            <person name="Huang J."/>
            <person name="Baker B."/>
            <person name="Wang Y."/>
        </authorList>
    </citation>
    <scope>NUCLEOTIDE SEQUENCE [LARGE SCALE GENOMIC DNA]</scope>
    <source>
        <strain evidence="5">B3_LCP</strain>
    </source>
</reference>
<dbReference type="Gene3D" id="1.10.1060.10">
    <property type="entry name" value="Alpha-helical ferredoxin"/>
    <property type="match status" value="1"/>
</dbReference>
<protein>
    <recommendedName>
        <fullName evidence="4">4Fe-4S ferredoxin-type domain-containing protein</fullName>
    </recommendedName>
</protein>
<dbReference type="GO" id="GO:0046872">
    <property type="term" value="F:metal ion binding"/>
    <property type="evidence" value="ECO:0007669"/>
    <property type="project" value="UniProtKB-KW"/>
</dbReference>
<dbReference type="InterPro" id="IPR023753">
    <property type="entry name" value="FAD/NAD-binding_dom"/>
</dbReference>
<dbReference type="InterPro" id="IPR009051">
    <property type="entry name" value="Helical_ferredxn"/>
</dbReference>
<accession>A0A532V1F2</accession>
<dbReference type="PROSITE" id="PS00198">
    <property type="entry name" value="4FE4S_FER_1"/>
    <property type="match status" value="1"/>
</dbReference>
<dbReference type="Pfam" id="PF14691">
    <property type="entry name" value="Fer4_20"/>
    <property type="match status" value="1"/>
</dbReference>
<dbReference type="InterPro" id="IPR028261">
    <property type="entry name" value="DPD_II"/>
</dbReference>
<dbReference type="PROSITE" id="PS51379">
    <property type="entry name" value="4FE4S_FER_2"/>
    <property type="match status" value="1"/>
</dbReference>
<evidence type="ECO:0000313" key="6">
    <source>
        <dbReference type="Proteomes" id="UP000319619"/>
    </source>
</evidence>
<dbReference type="PRINTS" id="PR00419">
    <property type="entry name" value="ADXRDTASE"/>
</dbReference>
<dbReference type="Pfam" id="PF00037">
    <property type="entry name" value="Fer4"/>
    <property type="match status" value="1"/>
</dbReference>